<gene>
    <name evidence="1" type="ORF">K0H07_12705</name>
</gene>
<reference evidence="1" key="1">
    <citation type="submission" date="2021-07" db="EMBL/GenBank/DDBJ databases">
        <title>Comparative genomics of Bacteroides fragilis group isolates reveals species-dependent resistance mechanisms and validates clinical tools for resistance prediction.</title>
        <authorList>
            <person name="Wallace M.J."/>
            <person name="Jean S."/>
            <person name="Wallace M.A."/>
            <person name="Carey-Ann B.D."/>
            <person name="Dantas G."/>
        </authorList>
    </citation>
    <scope>NUCLEOTIDE SEQUENCE</scope>
    <source>
        <strain evidence="1">BJH_160</strain>
    </source>
</reference>
<protein>
    <submittedName>
        <fullName evidence="1">Uncharacterized protein</fullName>
    </submittedName>
</protein>
<dbReference type="AlphaFoldDB" id="A0AAW4Z2I7"/>
<proteinExistence type="predicted"/>
<comment type="caution">
    <text evidence="1">The sequence shown here is derived from an EMBL/GenBank/DDBJ whole genome shotgun (WGS) entry which is preliminary data.</text>
</comment>
<evidence type="ECO:0000313" key="1">
    <source>
        <dbReference type="EMBL" id="MCE9238002.1"/>
    </source>
</evidence>
<accession>A0AAW4Z2I7</accession>
<name>A0AAW4Z2I7_BACT4</name>
<dbReference type="EMBL" id="JAHYQA010000006">
    <property type="protein sequence ID" value="MCE9238002.1"/>
    <property type="molecule type" value="Genomic_DNA"/>
</dbReference>
<dbReference type="RefSeq" id="WP_234128797.1">
    <property type="nucleotide sequence ID" value="NZ_JAHYQA010000006.1"/>
</dbReference>
<organism evidence="1 2">
    <name type="scientific">Bacteroides thetaiotaomicron</name>
    <dbReference type="NCBI Taxonomy" id="818"/>
    <lineage>
        <taxon>Bacteria</taxon>
        <taxon>Pseudomonadati</taxon>
        <taxon>Bacteroidota</taxon>
        <taxon>Bacteroidia</taxon>
        <taxon>Bacteroidales</taxon>
        <taxon>Bacteroidaceae</taxon>
        <taxon>Bacteroides</taxon>
    </lineage>
</organism>
<evidence type="ECO:0000313" key="2">
    <source>
        <dbReference type="Proteomes" id="UP001200544"/>
    </source>
</evidence>
<dbReference type="Proteomes" id="UP001200544">
    <property type="component" value="Unassembled WGS sequence"/>
</dbReference>
<sequence>MLDYVHQTGGMKQWYSQRIRQEIISELHQADFVQQFSKNVEQQLKQDYV</sequence>